<evidence type="ECO:0000256" key="2">
    <source>
        <dbReference type="SAM" id="SignalP"/>
    </source>
</evidence>
<dbReference type="EMBL" id="JAYMYQ010000011">
    <property type="protein sequence ID" value="KAK7306358.1"/>
    <property type="molecule type" value="Genomic_DNA"/>
</dbReference>
<accession>A0AAN9JXY9</accession>
<evidence type="ECO:0008006" key="5">
    <source>
        <dbReference type="Google" id="ProtNLM"/>
    </source>
</evidence>
<comment type="caution">
    <text evidence="3">The sequence shown here is derived from an EMBL/GenBank/DDBJ whole genome shotgun (WGS) entry which is preliminary data.</text>
</comment>
<keyword evidence="4" id="KW-1185">Reference proteome</keyword>
<organism evidence="3 4">
    <name type="scientific">Canavalia gladiata</name>
    <name type="common">Sword bean</name>
    <name type="synonym">Dolichos gladiatus</name>
    <dbReference type="NCBI Taxonomy" id="3824"/>
    <lineage>
        <taxon>Eukaryota</taxon>
        <taxon>Viridiplantae</taxon>
        <taxon>Streptophyta</taxon>
        <taxon>Embryophyta</taxon>
        <taxon>Tracheophyta</taxon>
        <taxon>Spermatophyta</taxon>
        <taxon>Magnoliopsida</taxon>
        <taxon>eudicotyledons</taxon>
        <taxon>Gunneridae</taxon>
        <taxon>Pentapetalae</taxon>
        <taxon>rosids</taxon>
        <taxon>fabids</taxon>
        <taxon>Fabales</taxon>
        <taxon>Fabaceae</taxon>
        <taxon>Papilionoideae</taxon>
        <taxon>50 kb inversion clade</taxon>
        <taxon>NPAAA clade</taxon>
        <taxon>indigoferoid/millettioid clade</taxon>
        <taxon>Phaseoleae</taxon>
        <taxon>Canavalia</taxon>
    </lineage>
</organism>
<dbReference type="AlphaFoldDB" id="A0AAN9JXY9"/>
<evidence type="ECO:0000256" key="1">
    <source>
        <dbReference type="SAM" id="MobiDB-lite"/>
    </source>
</evidence>
<name>A0AAN9JXY9_CANGL</name>
<protein>
    <recommendedName>
        <fullName evidence="5">Secreted protein</fullName>
    </recommendedName>
</protein>
<evidence type="ECO:0000313" key="3">
    <source>
        <dbReference type="EMBL" id="KAK7306358.1"/>
    </source>
</evidence>
<keyword evidence="2" id="KW-0732">Signal</keyword>
<feature type="compositionally biased region" description="Polar residues" evidence="1">
    <location>
        <begin position="20"/>
        <end position="29"/>
    </location>
</feature>
<feature type="chain" id="PRO_5042816363" description="Secreted protein" evidence="2">
    <location>
        <begin position="19"/>
        <end position="75"/>
    </location>
</feature>
<gene>
    <name evidence="3" type="ORF">VNO77_44291</name>
</gene>
<reference evidence="3 4" key="1">
    <citation type="submission" date="2024-01" db="EMBL/GenBank/DDBJ databases">
        <title>The genomes of 5 underutilized Papilionoideae crops provide insights into root nodulation and disease resistanc.</title>
        <authorList>
            <person name="Jiang F."/>
        </authorList>
    </citation>
    <scope>NUCLEOTIDE SEQUENCE [LARGE SCALE GENOMIC DNA]</scope>
    <source>
        <strain evidence="3">LVBAO_FW01</strain>
        <tissue evidence="3">Leaves</tissue>
    </source>
</reference>
<evidence type="ECO:0000313" key="4">
    <source>
        <dbReference type="Proteomes" id="UP001367508"/>
    </source>
</evidence>
<feature type="region of interest" description="Disordered" evidence="1">
    <location>
        <begin position="20"/>
        <end position="48"/>
    </location>
</feature>
<feature type="signal peptide" evidence="2">
    <location>
        <begin position="1"/>
        <end position="18"/>
    </location>
</feature>
<sequence>MRMLVAIIHGSIRLLSLMTSMTQHSAPKSNEQEERHDRKEGTRVRRGGIAITTELSETLDMGMSMGDRREVKVAD</sequence>
<dbReference type="Proteomes" id="UP001367508">
    <property type="component" value="Unassembled WGS sequence"/>
</dbReference>
<proteinExistence type="predicted"/>
<feature type="compositionally biased region" description="Basic and acidic residues" evidence="1">
    <location>
        <begin position="30"/>
        <end position="43"/>
    </location>
</feature>